<name>A0ABV6JU61_9PROT</name>
<feature type="binding site" evidence="9">
    <location>
        <position position="374"/>
    </location>
    <ligand>
        <name>L-glutamine</name>
        <dbReference type="ChEBI" id="CHEBI:58359"/>
    </ligand>
</feature>
<dbReference type="PANTHER" id="PTHR43418">
    <property type="entry name" value="MULTIFUNCTIONAL TRYPTOPHAN BIOSYNTHESIS PROTEIN-RELATED"/>
    <property type="match status" value="1"/>
</dbReference>
<dbReference type="Gene3D" id="1.10.260.40">
    <property type="entry name" value="lambda repressor-like DNA-binding domains"/>
    <property type="match status" value="1"/>
</dbReference>
<keyword evidence="6 9" id="KW-0315">Glutamine amidotransferase</keyword>
<keyword evidence="13" id="KW-1185">Reference proteome</keyword>
<dbReference type="InterPro" id="IPR050472">
    <property type="entry name" value="Anth_synth/Amidotransfase"/>
</dbReference>
<evidence type="ECO:0000256" key="1">
    <source>
        <dbReference type="ARBA" id="ARBA00005077"/>
    </source>
</evidence>
<dbReference type="RefSeq" id="WP_377045002.1">
    <property type="nucleotide sequence ID" value="NZ_JBHLUN010000008.1"/>
</dbReference>
<dbReference type="InterPro" id="IPR036480">
    <property type="entry name" value="CarbP_synth_ssu_N_sf"/>
</dbReference>
<dbReference type="PRINTS" id="PR00096">
    <property type="entry name" value="GATASE"/>
</dbReference>
<feature type="binding site" evidence="9">
    <location>
        <position position="377"/>
    </location>
    <ligand>
        <name>L-glutamine</name>
        <dbReference type="ChEBI" id="CHEBI:58359"/>
    </ligand>
</feature>
<dbReference type="InterPro" id="IPR017926">
    <property type="entry name" value="GATASE"/>
</dbReference>
<dbReference type="Pfam" id="PF00117">
    <property type="entry name" value="GATase"/>
    <property type="match status" value="1"/>
</dbReference>
<keyword evidence="5 9" id="KW-0067">ATP-binding</keyword>
<dbReference type="PANTHER" id="PTHR43418:SF7">
    <property type="entry name" value="CARBAMOYL-PHOSPHATE SYNTHASE SMALL CHAIN"/>
    <property type="match status" value="1"/>
</dbReference>
<feature type="binding site" evidence="9">
    <location>
        <position position="151"/>
    </location>
    <ligand>
        <name>L-glutamine</name>
        <dbReference type="ChEBI" id="CHEBI:58359"/>
    </ligand>
</feature>
<dbReference type="Gene3D" id="3.40.50.880">
    <property type="match status" value="1"/>
</dbReference>
<feature type="binding site" evidence="9">
    <location>
        <position position="415"/>
    </location>
    <ligand>
        <name>L-glutamine</name>
        <dbReference type="ChEBI" id="CHEBI:58359"/>
    </ligand>
</feature>
<proteinExistence type="inferred from homology"/>
<dbReference type="PRINTS" id="PR00097">
    <property type="entry name" value="ANTSNTHASEII"/>
</dbReference>
<evidence type="ECO:0000313" key="13">
    <source>
        <dbReference type="Proteomes" id="UP001589865"/>
    </source>
</evidence>
<dbReference type="InterPro" id="IPR059216">
    <property type="entry name" value="LeuA_carph_isopro_dom"/>
</dbReference>
<feature type="active site" evidence="9">
    <location>
        <position position="457"/>
    </location>
</feature>
<evidence type="ECO:0000256" key="10">
    <source>
        <dbReference type="SAM" id="MobiDB-lite"/>
    </source>
</evidence>
<evidence type="ECO:0000259" key="11">
    <source>
        <dbReference type="SMART" id="SM01097"/>
    </source>
</evidence>
<dbReference type="EC" id="6.3.5.5" evidence="9"/>
<evidence type="ECO:0000256" key="9">
    <source>
        <dbReference type="HAMAP-Rule" id="MF_01209"/>
    </source>
</evidence>
<dbReference type="SUPFAM" id="SSF52317">
    <property type="entry name" value="Class I glutamine amidotransferase-like"/>
    <property type="match status" value="1"/>
</dbReference>
<feature type="active site" evidence="9">
    <location>
        <position position="459"/>
    </location>
</feature>
<keyword evidence="9" id="KW-0028">Amino-acid biosynthesis</keyword>
<evidence type="ECO:0000256" key="3">
    <source>
        <dbReference type="ARBA" id="ARBA00022598"/>
    </source>
</evidence>
<feature type="binding site" evidence="9">
    <location>
        <position position="346"/>
    </location>
    <ligand>
        <name>L-glutamine</name>
        <dbReference type="ChEBI" id="CHEBI:58359"/>
    </ligand>
</feature>
<comment type="pathway">
    <text evidence="9">Pyrimidine metabolism; UMP biosynthesis via de novo pathway; (S)-dihydroorotate from bicarbonate: step 1/3.</text>
</comment>
<keyword evidence="3 9" id="KW-0436">Ligase</keyword>
<feature type="region of interest" description="Disordered" evidence="10">
    <location>
        <begin position="55"/>
        <end position="104"/>
    </location>
</feature>
<evidence type="ECO:0000313" key="12">
    <source>
        <dbReference type="EMBL" id="MFC0409257.1"/>
    </source>
</evidence>
<dbReference type="InterPro" id="IPR006274">
    <property type="entry name" value="CarbamoylP_synth_ssu"/>
</dbReference>
<dbReference type="InterPro" id="IPR029062">
    <property type="entry name" value="Class_I_gatase-like"/>
</dbReference>
<dbReference type="InterPro" id="IPR002474">
    <property type="entry name" value="CarbamoylP_synth_ssu_N"/>
</dbReference>
<keyword evidence="4 9" id="KW-0547">Nucleotide-binding</keyword>
<dbReference type="SUPFAM" id="SSF52021">
    <property type="entry name" value="Carbamoyl phosphate synthetase, small subunit N-terminal domain"/>
    <property type="match status" value="1"/>
</dbReference>
<keyword evidence="9" id="KW-0055">Arginine biosynthesis</keyword>
<dbReference type="HAMAP" id="MF_01209">
    <property type="entry name" value="CPSase_S_chain"/>
    <property type="match status" value="1"/>
</dbReference>
<protein>
    <recommendedName>
        <fullName evidence="9">Carbamoyl phosphate synthase small chain</fullName>
        <ecNumber evidence="9">6.3.5.5</ecNumber>
    </recommendedName>
    <alternativeName>
        <fullName evidence="9">Carbamoyl phosphate synthetase glutamine chain</fullName>
    </alternativeName>
</protein>
<dbReference type="GO" id="GO:0004088">
    <property type="term" value="F:carbamoyl-phosphate synthase (glutamine-hydrolyzing) activity"/>
    <property type="evidence" value="ECO:0007669"/>
    <property type="project" value="UniProtKB-EC"/>
</dbReference>
<comment type="subunit">
    <text evidence="9">Composed of two chains; the small (or glutamine) chain promotes the hydrolysis of glutamine to ammonia, which is used by the large (or ammonia) chain to synthesize carbamoyl phosphate. Tetramer of heterodimers (alpha,beta)4.</text>
</comment>
<dbReference type="NCBIfam" id="TIGR01368">
    <property type="entry name" value="CPSaseIIsmall"/>
    <property type="match status" value="1"/>
</dbReference>
<dbReference type="Pfam" id="PF00988">
    <property type="entry name" value="CPSase_sm_chain"/>
    <property type="match status" value="1"/>
</dbReference>
<evidence type="ECO:0000256" key="5">
    <source>
        <dbReference type="ARBA" id="ARBA00022840"/>
    </source>
</evidence>
<feature type="domain" description="Carbamoyl-phosphate synthase small subunit N-terminal" evidence="11">
    <location>
        <begin position="107"/>
        <end position="237"/>
    </location>
</feature>
<comment type="function">
    <text evidence="9">Small subunit of the glutamine-dependent carbamoyl phosphate synthetase (CPSase). CPSase catalyzes the formation of carbamoyl phosphate from the ammonia moiety of glutamine, carbonate, and phosphate donated by ATP, constituting the first step of 2 biosynthetic pathways, one leading to arginine and/or urea and the other to pyrimidine nucleotides. The small subunit (glutamine amidotransferase) binds and cleaves glutamine to supply the large subunit with the substrate ammonia.</text>
</comment>
<feature type="region of interest" description="CPSase" evidence="9">
    <location>
        <begin position="1"/>
        <end position="287"/>
    </location>
</feature>
<feature type="binding site" evidence="9">
    <location>
        <position position="418"/>
    </location>
    <ligand>
        <name>L-glutamine</name>
        <dbReference type="ChEBI" id="CHEBI:58359"/>
    </ligand>
</feature>
<evidence type="ECO:0000256" key="8">
    <source>
        <dbReference type="ARBA" id="ARBA00048816"/>
    </source>
</evidence>
<sequence length="486" mass="51079">MRSVEEIITLMGGAEAVASRCGVGLEAVRKWRQSRAIPPKHWAAVLSATGLGFHEMPRGGSADAGSDPSAGEKPSAAAAQPTPPEKTMPEPVETVSGTRGGDVPPGATACVVLSDGSVFWGRGFGAAARQVGEICFNTGLTGYQETLTDPSYAGQIITFTFPHIGNVGANGEDVESTTPAARGLIVKADLTEPSNYRATRHLDDWLKSFGIPGIAGVDTRALTIRIRDLGAPNGVICHAPDGVFDLAALRAEAAGWPGLEGMDLAKDVSCRQSYNWEGGLWSWAEGYAAKTPKRHRVVAVDYGAKRNILRCLADAGCEVTVVPATATAEEILRHEPDGVFLSNGPGDPAATGEYAVPAIQGVLEAQKPVFGICLGHQLLALALGAKTYKLDRGHRGANQPVKDLATGRVEITSQNHGFAVDDKSLPEGVSITHVSLFDGSNEGIACEAKRAFSVQYHPEASPGPSDSHYLFHRFTAVMSKAKGEPA</sequence>
<comment type="caution">
    <text evidence="12">The sequence shown here is derived from an EMBL/GenBank/DDBJ whole genome shotgun (WGS) entry which is preliminary data.</text>
</comment>
<organism evidence="12 13">
    <name type="scientific">Roseomonas elaeocarpi</name>
    <dbReference type="NCBI Taxonomy" id="907779"/>
    <lineage>
        <taxon>Bacteria</taxon>
        <taxon>Pseudomonadati</taxon>
        <taxon>Pseudomonadota</taxon>
        <taxon>Alphaproteobacteria</taxon>
        <taxon>Acetobacterales</taxon>
        <taxon>Roseomonadaceae</taxon>
        <taxon>Roseomonas</taxon>
    </lineage>
</organism>
<evidence type="ECO:0000256" key="6">
    <source>
        <dbReference type="ARBA" id="ARBA00022962"/>
    </source>
</evidence>
<dbReference type="Proteomes" id="UP001589865">
    <property type="component" value="Unassembled WGS sequence"/>
</dbReference>
<feature type="active site" description="Nucleophile" evidence="9">
    <location>
        <position position="373"/>
    </location>
</feature>
<keyword evidence="7 9" id="KW-0665">Pyrimidine biosynthesis</keyword>
<evidence type="ECO:0000256" key="7">
    <source>
        <dbReference type="ARBA" id="ARBA00022975"/>
    </source>
</evidence>
<dbReference type="SMART" id="SM01097">
    <property type="entry name" value="CPSase_sm_chain"/>
    <property type="match status" value="1"/>
</dbReference>
<evidence type="ECO:0000256" key="4">
    <source>
        <dbReference type="ARBA" id="ARBA00022741"/>
    </source>
</evidence>
<comment type="catalytic activity">
    <reaction evidence="9">
        <text>L-glutamine + H2O = L-glutamate + NH4(+)</text>
        <dbReference type="Rhea" id="RHEA:15889"/>
        <dbReference type="ChEBI" id="CHEBI:15377"/>
        <dbReference type="ChEBI" id="CHEBI:28938"/>
        <dbReference type="ChEBI" id="CHEBI:29985"/>
        <dbReference type="ChEBI" id="CHEBI:58359"/>
    </reaction>
</comment>
<dbReference type="InterPro" id="IPR035686">
    <property type="entry name" value="CPSase_GATase1"/>
</dbReference>
<dbReference type="EMBL" id="JBHLUN010000008">
    <property type="protein sequence ID" value="MFC0409257.1"/>
    <property type="molecule type" value="Genomic_DNA"/>
</dbReference>
<comment type="catalytic activity">
    <reaction evidence="8 9">
        <text>hydrogencarbonate + L-glutamine + 2 ATP + H2O = carbamoyl phosphate + L-glutamate + 2 ADP + phosphate + 2 H(+)</text>
        <dbReference type="Rhea" id="RHEA:18633"/>
        <dbReference type="ChEBI" id="CHEBI:15377"/>
        <dbReference type="ChEBI" id="CHEBI:15378"/>
        <dbReference type="ChEBI" id="CHEBI:17544"/>
        <dbReference type="ChEBI" id="CHEBI:29985"/>
        <dbReference type="ChEBI" id="CHEBI:30616"/>
        <dbReference type="ChEBI" id="CHEBI:43474"/>
        <dbReference type="ChEBI" id="CHEBI:58228"/>
        <dbReference type="ChEBI" id="CHEBI:58359"/>
        <dbReference type="ChEBI" id="CHEBI:456216"/>
        <dbReference type="EC" id="6.3.5.5"/>
    </reaction>
</comment>
<feature type="binding site" evidence="9">
    <location>
        <position position="344"/>
    </location>
    <ligand>
        <name>L-glutamine</name>
        <dbReference type="ChEBI" id="CHEBI:58359"/>
    </ligand>
</feature>
<evidence type="ECO:0000256" key="2">
    <source>
        <dbReference type="ARBA" id="ARBA00007800"/>
    </source>
</evidence>
<comment type="similarity">
    <text evidence="2 9">Belongs to the CarA family.</text>
</comment>
<comment type="pathway">
    <text evidence="1 9">Amino-acid biosynthesis; L-arginine biosynthesis; carbamoyl phosphate from bicarbonate: step 1/1.</text>
</comment>
<gene>
    <name evidence="9 12" type="primary">carA</name>
    <name evidence="12" type="ORF">ACFFGY_13450</name>
</gene>
<dbReference type="NCBIfam" id="NF009475">
    <property type="entry name" value="PRK12838.1"/>
    <property type="match status" value="1"/>
</dbReference>
<dbReference type="NCBIfam" id="NF046037">
    <property type="entry name" value="carphisopro"/>
    <property type="match status" value="1"/>
</dbReference>
<feature type="binding site" evidence="9">
    <location>
        <position position="417"/>
    </location>
    <ligand>
        <name>L-glutamine</name>
        <dbReference type="ChEBI" id="CHEBI:58359"/>
    </ligand>
</feature>
<dbReference type="CDD" id="cd01744">
    <property type="entry name" value="GATase1_CPSase"/>
    <property type="match status" value="1"/>
</dbReference>
<dbReference type="InterPro" id="IPR010982">
    <property type="entry name" value="Lambda_DNA-bd_dom_sf"/>
</dbReference>
<reference evidence="12 13" key="1">
    <citation type="submission" date="2024-09" db="EMBL/GenBank/DDBJ databases">
        <authorList>
            <person name="Sun Q."/>
            <person name="Mori K."/>
        </authorList>
    </citation>
    <scope>NUCLEOTIDE SEQUENCE [LARGE SCALE GENOMIC DNA]</scope>
    <source>
        <strain evidence="12 13">TBRC 5777</strain>
    </source>
</reference>
<dbReference type="Gene3D" id="3.50.30.20">
    <property type="entry name" value="Carbamoyl-phosphate synthase small subunit, N-terminal domain"/>
    <property type="match status" value="1"/>
</dbReference>
<accession>A0ABV6JU61</accession>
<dbReference type="PROSITE" id="PS51273">
    <property type="entry name" value="GATASE_TYPE_1"/>
    <property type="match status" value="1"/>
</dbReference>
<dbReference type="PRINTS" id="PR00099">
    <property type="entry name" value="CPSGATASE"/>
</dbReference>